<dbReference type="PANTHER" id="PTHR43163:SF6">
    <property type="entry name" value="DIPEPTIDE TRANSPORT SYSTEM PERMEASE PROTEIN DPPB-RELATED"/>
    <property type="match status" value="1"/>
</dbReference>
<accession>A0ABW3WE21</accession>
<dbReference type="CDD" id="cd06261">
    <property type="entry name" value="TM_PBP2"/>
    <property type="match status" value="1"/>
</dbReference>
<comment type="caution">
    <text evidence="9">The sequence shown here is derived from an EMBL/GenBank/DDBJ whole genome shotgun (WGS) entry which is preliminary data.</text>
</comment>
<keyword evidence="3" id="KW-1003">Cell membrane</keyword>
<proteinExistence type="inferred from homology"/>
<evidence type="ECO:0000256" key="4">
    <source>
        <dbReference type="ARBA" id="ARBA00022692"/>
    </source>
</evidence>
<dbReference type="Pfam" id="PF00528">
    <property type="entry name" value="BPD_transp_1"/>
    <property type="match status" value="1"/>
</dbReference>
<feature type="transmembrane region" description="Helical" evidence="7">
    <location>
        <begin position="288"/>
        <end position="314"/>
    </location>
</feature>
<comment type="similarity">
    <text evidence="7">Belongs to the binding-protein-dependent transport system permease family.</text>
</comment>
<feature type="transmembrane region" description="Helical" evidence="7">
    <location>
        <begin position="116"/>
        <end position="137"/>
    </location>
</feature>
<gene>
    <name evidence="9" type="ORF">ACFQ4M_10895</name>
</gene>
<feature type="transmembrane region" description="Helical" evidence="7">
    <location>
        <begin position="21"/>
        <end position="40"/>
    </location>
</feature>
<organism evidence="9 10">
    <name type="scientific">Thauera mechernichensis</name>
    <dbReference type="NCBI Taxonomy" id="82788"/>
    <lineage>
        <taxon>Bacteria</taxon>
        <taxon>Pseudomonadati</taxon>
        <taxon>Pseudomonadota</taxon>
        <taxon>Betaproteobacteria</taxon>
        <taxon>Rhodocyclales</taxon>
        <taxon>Zoogloeaceae</taxon>
        <taxon>Thauera</taxon>
    </lineage>
</organism>
<keyword evidence="5 7" id="KW-1133">Transmembrane helix</keyword>
<dbReference type="SUPFAM" id="SSF161098">
    <property type="entry name" value="MetI-like"/>
    <property type="match status" value="1"/>
</dbReference>
<feature type="transmembrane region" description="Helical" evidence="7">
    <location>
        <begin position="185"/>
        <end position="203"/>
    </location>
</feature>
<evidence type="ECO:0000313" key="9">
    <source>
        <dbReference type="EMBL" id="MFD1264090.1"/>
    </source>
</evidence>
<keyword evidence="2 7" id="KW-0813">Transport</keyword>
<evidence type="ECO:0000256" key="3">
    <source>
        <dbReference type="ARBA" id="ARBA00022475"/>
    </source>
</evidence>
<name>A0ABW3WE21_9RHOO</name>
<evidence type="ECO:0000259" key="8">
    <source>
        <dbReference type="PROSITE" id="PS50928"/>
    </source>
</evidence>
<reference evidence="10" key="1">
    <citation type="journal article" date="2019" name="Int. J. Syst. Evol. Microbiol.">
        <title>The Global Catalogue of Microorganisms (GCM) 10K type strain sequencing project: providing services to taxonomists for standard genome sequencing and annotation.</title>
        <authorList>
            <consortium name="The Broad Institute Genomics Platform"/>
            <consortium name="The Broad Institute Genome Sequencing Center for Infectious Disease"/>
            <person name="Wu L."/>
            <person name="Ma J."/>
        </authorList>
    </citation>
    <scope>NUCLEOTIDE SEQUENCE [LARGE SCALE GENOMIC DNA]</scope>
    <source>
        <strain evidence="10">CCUG 48884</strain>
    </source>
</reference>
<dbReference type="InterPro" id="IPR000515">
    <property type="entry name" value="MetI-like"/>
</dbReference>
<dbReference type="Proteomes" id="UP001597158">
    <property type="component" value="Unassembled WGS sequence"/>
</dbReference>
<feature type="transmembrane region" description="Helical" evidence="7">
    <location>
        <begin position="246"/>
        <end position="268"/>
    </location>
</feature>
<keyword evidence="4 7" id="KW-0812">Transmembrane</keyword>
<feature type="domain" description="ABC transmembrane type-1" evidence="8">
    <location>
        <begin position="110"/>
        <end position="311"/>
    </location>
</feature>
<comment type="subcellular location">
    <subcellularLocation>
        <location evidence="1 7">Cell membrane</location>
        <topology evidence="1 7">Multi-pass membrane protein</topology>
    </subcellularLocation>
</comment>
<keyword evidence="6 7" id="KW-0472">Membrane</keyword>
<dbReference type="EMBL" id="JBHTMC010000023">
    <property type="protein sequence ID" value="MFD1264090.1"/>
    <property type="molecule type" value="Genomic_DNA"/>
</dbReference>
<evidence type="ECO:0000256" key="6">
    <source>
        <dbReference type="ARBA" id="ARBA00023136"/>
    </source>
</evidence>
<dbReference type="PROSITE" id="PS50928">
    <property type="entry name" value="ABC_TM1"/>
    <property type="match status" value="1"/>
</dbReference>
<dbReference type="PANTHER" id="PTHR43163">
    <property type="entry name" value="DIPEPTIDE TRANSPORT SYSTEM PERMEASE PROTEIN DPPB-RELATED"/>
    <property type="match status" value="1"/>
</dbReference>
<feature type="transmembrane region" description="Helical" evidence="7">
    <location>
        <begin position="149"/>
        <end position="173"/>
    </location>
</feature>
<evidence type="ECO:0000256" key="7">
    <source>
        <dbReference type="RuleBase" id="RU363032"/>
    </source>
</evidence>
<sequence>MQDTRFNSRALLGIALRRSGQAGAVALLVGTLSFLMMRWLPGDFAYRIAAGRYGYDLVSAEAAEAVRRELGLDAPWYTALADWWLQLLRFDLGESLVTGHRIIDEVAHQLGHTLSLAFAAIALSVVIALPLGIAAGLRPRGWADRLGEGAAIALRAFPPFLLGLLLVIAAANLSDAIPAAGHGEAGNLLLPALTLALGLAAASSRVARESVARVVASDYYAFALTKGLSPRLALWRHGVRNAALPVIAYLGVQLAFVIEGVVILETLFAWPGIGHALVHAVFWRDVPMIQGTCLMLGLCFVLLNAAVDLACLLLDPRRRRGT</sequence>
<protein>
    <submittedName>
        <fullName evidence="9">ABC transporter permease</fullName>
    </submittedName>
</protein>
<dbReference type="RefSeq" id="WP_277834558.1">
    <property type="nucleotide sequence ID" value="NZ_JARQZE010000014.1"/>
</dbReference>
<evidence type="ECO:0000256" key="5">
    <source>
        <dbReference type="ARBA" id="ARBA00022989"/>
    </source>
</evidence>
<keyword evidence="10" id="KW-1185">Reference proteome</keyword>
<evidence type="ECO:0000256" key="1">
    <source>
        <dbReference type="ARBA" id="ARBA00004651"/>
    </source>
</evidence>
<dbReference type="Gene3D" id="1.10.3720.10">
    <property type="entry name" value="MetI-like"/>
    <property type="match status" value="1"/>
</dbReference>
<dbReference type="InterPro" id="IPR035906">
    <property type="entry name" value="MetI-like_sf"/>
</dbReference>
<evidence type="ECO:0000313" key="10">
    <source>
        <dbReference type="Proteomes" id="UP001597158"/>
    </source>
</evidence>
<evidence type="ECO:0000256" key="2">
    <source>
        <dbReference type="ARBA" id="ARBA00022448"/>
    </source>
</evidence>